<sequence>MMKILRSFLFLLLIILSSTNGNVIKPRAGNGIAESVGGLVGGSIGNSLGSSIGSSLGSSIPGAGSSNIPGLSPVLGGSTSPIGTALQLVPGMSSVMNGVTGAATSPIGTALQLVPGLSSVIGGGGVGQDQNGPLSQLVISWNLLYPSSLIKTG</sequence>
<reference evidence="2 3" key="2">
    <citation type="journal article" date="2022" name="Mol. Biol. Evol.">
        <title>Comparative Genomics Reveals Insights into the Divergent Evolution of Astigmatic Mites and Household Pest Adaptations.</title>
        <authorList>
            <person name="Xiong Q."/>
            <person name="Wan A.T."/>
            <person name="Liu X."/>
            <person name="Fung C.S."/>
            <person name="Xiao X."/>
            <person name="Malainual N."/>
            <person name="Hou J."/>
            <person name="Wang L."/>
            <person name="Wang M."/>
            <person name="Yang K.Y."/>
            <person name="Cui Y."/>
            <person name="Leung E.L."/>
            <person name="Nong W."/>
            <person name="Shin S.K."/>
            <person name="Au S.W."/>
            <person name="Jeong K.Y."/>
            <person name="Chew F.T."/>
            <person name="Hui J.H."/>
            <person name="Leung T.F."/>
            <person name="Tungtrongchitr A."/>
            <person name="Zhong N."/>
            <person name="Liu Z."/>
            <person name="Tsui S.K."/>
        </authorList>
    </citation>
    <scope>NUCLEOTIDE SEQUENCE [LARGE SCALE GENOMIC DNA]</scope>
    <source>
        <strain evidence="2">Derp</strain>
    </source>
</reference>
<protein>
    <submittedName>
        <fullName evidence="2">Uncharacterized protein</fullName>
    </submittedName>
</protein>
<name>A0ABQ8JU17_DERPT</name>
<evidence type="ECO:0000256" key="1">
    <source>
        <dbReference type="SAM" id="SignalP"/>
    </source>
</evidence>
<dbReference type="Proteomes" id="UP000887458">
    <property type="component" value="Unassembled WGS sequence"/>
</dbReference>
<proteinExistence type="predicted"/>
<organism evidence="2 3">
    <name type="scientific">Dermatophagoides pteronyssinus</name>
    <name type="common">European house dust mite</name>
    <dbReference type="NCBI Taxonomy" id="6956"/>
    <lineage>
        <taxon>Eukaryota</taxon>
        <taxon>Metazoa</taxon>
        <taxon>Ecdysozoa</taxon>
        <taxon>Arthropoda</taxon>
        <taxon>Chelicerata</taxon>
        <taxon>Arachnida</taxon>
        <taxon>Acari</taxon>
        <taxon>Acariformes</taxon>
        <taxon>Sarcoptiformes</taxon>
        <taxon>Astigmata</taxon>
        <taxon>Psoroptidia</taxon>
        <taxon>Analgoidea</taxon>
        <taxon>Pyroglyphidae</taxon>
        <taxon>Dermatophagoidinae</taxon>
        <taxon>Dermatophagoides</taxon>
    </lineage>
</organism>
<keyword evidence="1" id="KW-0732">Signal</keyword>
<comment type="caution">
    <text evidence="2">The sequence shown here is derived from an EMBL/GenBank/DDBJ whole genome shotgun (WGS) entry which is preliminary data.</text>
</comment>
<dbReference type="EMBL" id="NJHN03000016">
    <property type="protein sequence ID" value="KAH9425955.1"/>
    <property type="molecule type" value="Genomic_DNA"/>
</dbReference>
<feature type="signal peptide" evidence="1">
    <location>
        <begin position="1"/>
        <end position="21"/>
    </location>
</feature>
<gene>
    <name evidence="2" type="ORF">DERP_014526</name>
</gene>
<reference evidence="2 3" key="1">
    <citation type="journal article" date="2018" name="J. Allergy Clin. Immunol.">
        <title>High-quality assembly of Dermatophagoides pteronyssinus genome and transcriptome reveals a wide range of novel allergens.</title>
        <authorList>
            <person name="Liu X.Y."/>
            <person name="Yang K.Y."/>
            <person name="Wang M.Q."/>
            <person name="Kwok J.S."/>
            <person name="Zeng X."/>
            <person name="Yang Z."/>
            <person name="Xiao X.J."/>
            <person name="Lau C.P."/>
            <person name="Li Y."/>
            <person name="Huang Z.M."/>
            <person name="Ba J.G."/>
            <person name="Yim A.K."/>
            <person name="Ouyang C.Y."/>
            <person name="Ngai S.M."/>
            <person name="Chan T.F."/>
            <person name="Leung E.L."/>
            <person name="Liu L."/>
            <person name="Liu Z.G."/>
            <person name="Tsui S.K."/>
        </authorList>
    </citation>
    <scope>NUCLEOTIDE SEQUENCE [LARGE SCALE GENOMIC DNA]</scope>
    <source>
        <strain evidence="2">Derp</strain>
    </source>
</reference>
<evidence type="ECO:0000313" key="2">
    <source>
        <dbReference type="EMBL" id="KAH9425955.1"/>
    </source>
</evidence>
<feature type="chain" id="PRO_5046890645" evidence="1">
    <location>
        <begin position="22"/>
        <end position="153"/>
    </location>
</feature>
<evidence type="ECO:0000313" key="3">
    <source>
        <dbReference type="Proteomes" id="UP000887458"/>
    </source>
</evidence>
<accession>A0ABQ8JU17</accession>
<keyword evidence="3" id="KW-1185">Reference proteome</keyword>